<dbReference type="AlphaFoldDB" id="A0AAP0X663"/>
<keyword evidence="2" id="KW-0472">Membrane</keyword>
<feature type="region of interest" description="Disordered" evidence="1">
    <location>
        <begin position="1"/>
        <end position="39"/>
    </location>
</feature>
<comment type="caution">
    <text evidence="3">The sequence shown here is derived from an EMBL/GenBank/DDBJ whole genome shotgun (WGS) entry which is preliminary data.</text>
</comment>
<gene>
    <name evidence="3" type="ORF">L1049_009111</name>
</gene>
<dbReference type="PANTHER" id="PTHR31549">
    <property type="entry name" value="PROTEIN, PUTATIVE (DUF247)-RELATED-RELATED"/>
    <property type="match status" value="1"/>
</dbReference>
<sequence>MAGNEELSTPLIVGEPPREGASEASGGSTHQITSEESVIQRPRSIWNGEDVNASQSPTPNTPIQKVPNILRCNKDFNKYLEPMVVSIGPYHYNKVKLKPGETLKLKLQKQFIRTRDKSVLYHKILNNIERLRNCYDKEATEIYNDETLARMLFVDGCSVLYFVHCYVNDESLLQKLKIKHHEVVFMLRDLFLLENQLPFGVLKELMGSEFEYDGVWKRQIQEFIRMDIERPRRLQEPHIIKKGLIGTPDQTNNRNPLLWIEPPHLLHLLRGGLIGTPDQSNNPETQVTMNGTSHILDISGGPRGKSIEKTKDWHSFRNVTELKAVGIHLKASDTNCVTDVSFKSSCCFCFCTHLKLPRITVDSSTMAKFLNLVAYEMTPGFVNGLEVTSYICFLDSLIDHPNDVKELREDQVLYNFLGSDKEVAKLFNMISNDLVPNPELYKSVIASIQKHFHCRYNTWIAKGLSDHFSSPWTMIAFFAAIFVIILTFLQTYYTMFPPT</sequence>
<evidence type="ECO:0000256" key="2">
    <source>
        <dbReference type="SAM" id="Phobius"/>
    </source>
</evidence>
<keyword evidence="2" id="KW-0812">Transmembrane</keyword>
<feature type="compositionally biased region" description="Polar residues" evidence="1">
    <location>
        <begin position="25"/>
        <end position="37"/>
    </location>
</feature>
<evidence type="ECO:0000313" key="3">
    <source>
        <dbReference type="EMBL" id="KAK9290932.1"/>
    </source>
</evidence>
<accession>A0AAP0X663</accession>
<proteinExistence type="predicted"/>
<organism evidence="3 4">
    <name type="scientific">Liquidambar formosana</name>
    <name type="common">Formosan gum</name>
    <dbReference type="NCBI Taxonomy" id="63359"/>
    <lineage>
        <taxon>Eukaryota</taxon>
        <taxon>Viridiplantae</taxon>
        <taxon>Streptophyta</taxon>
        <taxon>Embryophyta</taxon>
        <taxon>Tracheophyta</taxon>
        <taxon>Spermatophyta</taxon>
        <taxon>Magnoliopsida</taxon>
        <taxon>eudicotyledons</taxon>
        <taxon>Gunneridae</taxon>
        <taxon>Pentapetalae</taxon>
        <taxon>Saxifragales</taxon>
        <taxon>Altingiaceae</taxon>
        <taxon>Liquidambar</taxon>
    </lineage>
</organism>
<keyword evidence="2" id="KW-1133">Transmembrane helix</keyword>
<reference evidence="3 4" key="1">
    <citation type="journal article" date="2024" name="Plant J.">
        <title>Genome sequences and population genomics reveal climatic adaptation and genomic divergence between two closely related sweetgum species.</title>
        <authorList>
            <person name="Xu W.Q."/>
            <person name="Ren C.Q."/>
            <person name="Zhang X.Y."/>
            <person name="Comes H.P."/>
            <person name="Liu X.H."/>
            <person name="Li Y.G."/>
            <person name="Kettle C.J."/>
            <person name="Jalonen R."/>
            <person name="Gaisberger H."/>
            <person name="Ma Y.Z."/>
            <person name="Qiu Y.X."/>
        </authorList>
    </citation>
    <scope>NUCLEOTIDE SEQUENCE [LARGE SCALE GENOMIC DNA]</scope>
    <source>
        <strain evidence="3">Hangzhou</strain>
    </source>
</reference>
<dbReference type="EMBL" id="JBBPBK010000002">
    <property type="protein sequence ID" value="KAK9290932.1"/>
    <property type="molecule type" value="Genomic_DNA"/>
</dbReference>
<protein>
    <submittedName>
        <fullName evidence="3">Uncharacterized protein</fullName>
    </submittedName>
</protein>
<dbReference type="Pfam" id="PF03140">
    <property type="entry name" value="DUF247"/>
    <property type="match status" value="1"/>
</dbReference>
<keyword evidence="4" id="KW-1185">Reference proteome</keyword>
<dbReference type="Proteomes" id="UP001415857">
    <property type="component" value="Unassembled WGS sequence"/>
</dbReference>
<dbReference type="PANTHER" id="PTHR31549:SF191">
    <property type="entry name" value="DUF247 DOMAIN PROTEIN"/>
    <property type="match status" value="1"/>
</dbReference>
<evidence type="ECO:0000313" key="4">
    <source>
        <dbReference type="Proteomes" id="UP001415857"/>
    </source>
</evidence>
<name>A0AAP0X663_LIQFO</name>
<evidence type="ECO:0000256" key="1">
    <source>
        <dbReference type="SAM" id="MobiDB-lite"/>
    </source>
</evidence>
<dbReference type="InterPro" id="IPR004158">
    <property type="entry name" value="DUF247_pln"/>
</dbReference>
<feature type="transmembrane region" description="Helical" evidence="2">
    <location>
        <begin position="472"/>
        <end position="493"/>
    </location>
</feature>